<accession>A0ABW6RA42</accession>
<dbReference type="PROSITE" id="PS51194">
    <property type="entry name" value="HELICASE_CTER"/>
    <property type="match status" value="1"/>
</dbReference>
<dbReference type="CDD" id="cd18785">
    <property type="entry name" value="SF2_C"/>
    <property type="match status" value="1"/>
</dbReference>
<feature type="region of interest" description="Disordered" evidence="1">
    <location>
        <begin position="1"/>
        <end position="20"/>
    </location>
</feature>
<proteinExistence type="predicted"/>
<feature type="domain" description="Helicase C-terminal" evidence="2">
    <location>
        <begin position="851"/>
        <end position="1040"/>
    </location>
</feature>
<organism evidence="3 4">
    <name type="scientific">Streptomyces flavidovirens</name>
    <dbReference type="NCBI Taxonomy" id="67298"/>
    <lineage>
        <taxon>Bacteria</taxon>
        <taxon>Bacillati</taxon>
        <taxon>Actinomycetota</taxon>
        <taxon>Actinomycetes</taxon>
        <taxon>Kitasatosporales</taxon>
        <taxon>Streptomycetaceae</taxon>
        <taxon>Streptomyces</taxon>
    </lineage>
</organism>
<dbReference type="EMBL" id="JBIAPK010000001">
    <property type="protein sequence ID" value="MFF3337881.1"/>
    <property type="molecule type" value="Genomic_DNA"/>
</dbReference>
<dbReference type="Pfam" id="PF00271">
    <property type="entry name" value="Helicase_C"/>
    <property type="match status" value="1"/>
</dbReference>
<comment type="caution">
    <text evidence="3">The sequence shown here is derived from an EMBL/GenBank/DDBJ whole genome shotgun (WGS) entry which is preliminary data.</text>
</comment>
<dbReference type="SUPFAM" id="SSF52540">
    <property type="entry name" value="P-loop containing nucleoside triphosphate hydrolases"/>
    <property type="match status" value="1"/>
</dbReference>
<evidence type="ECO:0000313" key="4">
    <source>
        <dbReference type="Proteomes" id="UP001601976"/>
    </source>
</evidence>
<keyword evidence="3" id="KW-0067">ATP-binding</keyword>
<reference evidence="3 4" key="1">
    <citation type="submission" date="2024-10" db="EMBL/GenBank/DDBJ databases">
        <title>The Natural Products Discovery Center: Release of the First 8490 Sequenced Strains for Exploring Actinobacteria Biosynthetic Diversity.</title>
        <authorList>
            <person name="Kalkreuter E."/>
            <person name="Kautsar S.A."/>
            <person name="Yang D."/>
            <person name="Bader C.D."/>
            <person name="Teijaro C.N."/>
            <person name="Fluegel L."/>
            <person name="Davis C.M."/>
            <person name="Simpson J.R."/>
            <person name="Lauterbach L."/>
            <person name="Steele A.D."/>
            <person name="Gui C."/>
            <person name="Meng S."/>
            <person name="Li G."/>
            <person name="Viehrig K."/>
            <person name="Ye F."/>
            <person name="Su P."/>
            <person name="Kiefer A.F."/>
            <person name="Nichols A."/>
            <person name="Cepeda A.J."/>
            <person name="Yan W."/>
            <person name="Fan B."/>
            <person name="Jiang Y."/>
            <person name="Adhikari A."/>
            <person name="Zheng C.-J."/>
            <person name="Schuster L."/>
            <person name="Cowan T.M."/>
            <person name="Smanski M.J."/>
            <person name="Chevrette M.G."/>
            <person name="De Carvalho L.P.S."/>
            <person name="Shen B."/>
        </authorList>
    </citation>
    <scope>NUCLEOTIDE SEQUENCE [LARGE SCALE GENOMIC DNA]</scope>
    <source>
        <strain evidence="3 4">NPDC003029</strain>
    </source>
</reference>
<dbReference type="SMART" id="SM00490">
    <property type="entry name" value="HELICc"/>
    <property type="match status" value="1"/>
</dbReference>
<dbReference type="InterPro" id="IPR001650">
    <property type="entry name" value="Helicase_C-like"/>
</dbReference>
<feature type="region of interest" description="Disordered" evidence="1">
    <location>
        <begin position="892"/>
        <end position="911"/>
    </location>
</feature>
<keyword evidence="3" id="KW-0378">Hydrolase</keyword>
<feature type="region of interest" description="Disordered" evidence="1">
    <location>
        <begin position="27"/>
        <end position="79"/>
    </location>
</feature>
<feature type="compositionally biased region" description="Basic and acidic residues" evidence="1">
    <location>
        <begin position="10"/>
        <end position="20"/>
    </location>
</feature>
<dbReference type="RefSeq" id="WP_387893795.1">
    <property type="nucleotide sequence ID" value="NZ_JBIAPK010000001.1"/>
</dbReference>
<evidence type="ECO:0000313" key="3">
    <source>
        <dbReference type="EMBL" id="MFF3337881.1"/>
    </source>
</evidence>
<keyword evidence="4" id="KW-1185">Reference proteome</keyword>
<gene>
    <name evidence="3" type="primary">drmA</name>
    <name evidence="3" type="ORF">ACFYWW_03950</name>
</gene>
<dbReference type="Proteomes" id="UP001601976">
    <property type="component" value="Unassembled WGS sequence"/>
</dbReference>
<name>A0ABW6RA42_9ACTN</name>
<evidence type="ECO:0000256" key="1">
    <source>
        <dbReference type="SAM" id="MobiDB-lite"/>
    </source>
</evidence>
<dbReference type="Gene3D" id="3.40.50.300">
    <property type="entry name" value="P-loop containing nucleotide triphosphate hydrolases"/>
    <property type="match status" value="1"/>
</dbReference>
<dbReference type="NCBIfam" id="NF038325">
    <property type="entry name" value="DISARM_DrmAS"/>
    <property type="match status" value="1"/>
</dbReference>
<keyword evidence="3" id="KW-0547">Nucleotide-binding</keyword>
<keyword evidence="3" id="KW-0347">Helicase</keyword>
<feature type="region of interest" description="Disordered" evidence="1">
    <location>
        <begin position="1171"/>
        <end position="1195"/>
    </location>
</feature>
<sequence>MTSGAAAGEAADRTSYEVRAELESLLERDLHGPWDGPEEELPPGTSPAERYVLGRLVTRDVPARQQSEDAAGSSDDPSLVDLEVVESADDHDAPDSSATVRAGSMAASALGLSFMVPDDIGAVTVTVEWGRYERTASEVHVTEQGKPRKVWRRRPAGGTVEVRLDADAALEPVAPDAEQPEVTLRAVVRHRGRRRIVDVSLVNSQAAPSSMPDTARLYQVHLTVTALDGNAPVFLGHNDPEMVDRPSSSDPERLHLALLHRAQRKFAHGRQCAVDAEVHPGDIRAWRLRTTCFPAADVRLTVPGDTSMMPGLVLDMARLGSAELARDDLVRALRPLASGYRSWLVEQARRIDGDPEIGLYAEAARPAFERAEEIADRLDRAIDMLRDNGIAREAFRFANQAMALQRVRGEVVRARLNAPDTSLGRLLREKDVPKNRSWRPFQLAFVLLCLPGLTDPGHRDAYRSVDDAEVQLLFFPTGGGKTEAYLGLTAYTFAIRRLQGVVGDGDEARDGTDGVAVLMRYTLRLLTAQQFQRAAALVCACEWLRQERLAAGDGRWGETPFRVGLWVGSSVTPNTFEEAKRQVEEAQDRENALGGPLQLVACPWCGSRLTGACLKTDVLRRRVRVFCSDPEGDCLYTERRSGGEGLPVLTVDEEIYRLTPSLVISTVDKLAQLPWKDAVAPLFGLVDSSCARHGWRTPAFEGFCRTRHPAAGGLPAATPRPAMRLRPPDLVIQDELHLISDALGSLVGLYETVVDRLCSRSVGGKPVRPVLVASTATVRRARDQVEQVFARGLTIFPPQLLDAGETFFSRSVEPGPDTPSRRYRGVCATGERLKSIEIRLVSALLEHGQSLFDRYGKAADPYLTVVDYFTSTRELAGMKRLVDDDVADRMASKQVRTRRRRPNVSELTSRMPSSRIAGTLAELERAFDPSFDSSEAMDEFRRNPDSRSRITGRYQPLDVLLATSMLQVGVDVPRLGLMVVTGQPKNSAEYIQATSRVGRDPSRPGLVVTLYQWSRPRDLAHYESFGYDHATFGMRVEGLTTTPFSDRALDRGLSGILAAAVRHSSFAALPNTAAHDVPLSSQAVTELLDALEQRAARVLHDADQAAAVRQAARYRLDRWIHKRNVLPSGRLGYEEAADVSGLLRSPDEEGWDLWSAPMSLREVEPEIVLQLDRRDRSLDSPPAWTYDRPPAGGTS</sequence>
<dbReference type="InterPro" id="IPR027417">
    <property type="entry name" value="P-loop_NTPase"/>
</dbReference>
<dbReference type="GO" id="GO:0004386">
    <property type="term" value="F:helicase activity"/>
    <property type="evidence" value="ECO:0007669"/>
    <property type="project" value="UniProtKB-KW"/>
</dbReference>
<evidence type="ECO:0000259" key="2">
    <source>
        <dbReference type="PROSITE" id="PS51194"/>
    </source>
</evidence>
<protein>
    <submittedName>
        <fullName evidence="3">DISARM system helicase DrmA</fullName>
    </submittedName>
</protein>